<dbReference type="EMBL" id="FWFX01000001">
    <property type="protein sequence ID" value="SLN15956.1"/>
    <property type="molecule type" value="Genomic_DNA"/>
</dbReference>
<name>A0A1X6YBV4_9RHOB</name>
<evidence type="ECO:0000313" key="2">
    <source>
        <dbReference type="Proteomes" id="UP000193061"/>
    </source>
</evidence>
<protein>
    <submittedName>
        <fullName evidence="1">Uncharacterized protein</fullName>
    </submittedName>
</protein>
<accession>A0A1X6YBV4</accession>
<dbReference type="AlphaFoldDB" id="A0A1X6YBV4"/>
<evidence type="ECO:0000313" key="1">
    <source>
        <dbReference type="EMBL" id="SLN15956.1"/>
    </source>
</evidence>
<keyword evidence="2" id="KW-1185">Reference proteome</keyword>
<sequence length="76" mass="8387">MASVKASNDGIEECSLSVIRRKFKIEKPTSVTAEEAELILDWAAECRSEEGLASALRIFEYCNGSTVLKKRANALH</sequence>
<gene>
    <name evidence="1" type="ORF">ROA7450_00387</name>
</gene>
<dbReference type="Proteomes" id="UP000193061">
    <property type="component" value="Unassembled WGS sequence"/>
</dbReference>
<proteinExistence type="predicted"/>
<organism evidence="1 2">
    <name type="scientific">Roseovarius albus</name>
    <dbReference type="NCBI Taxonomy" id="1247867"/>
    <lineage>
        <taxon>Bacteria</taxon>
        <taxon>Pseudomonadati</taxon>
        <taxon>Pseudomonadota</taxon>
        <taxon>Alphaproteobacteria</taxon>
        <taxon>Rhodobacterales</taxon>
        <taxon>Roseobacteraceae</taxon>
        <taxon>Roseovarius</taxon>
    </lineage>
</organism>
<dbReference type="RefSeq" id="WP_143534317.1">
    <property type="nucleotide sequence ID" value="NZ_FWFX01000001.1"/>
</dbReference>
<reference evidence="1 2" key="1">
    <citation type="submission" date="2017-03" db="EMBL/GenBank/DDBJ databases">
        <authorList>
            <person name="Afonso C.L."/>
            <person name="Miller P.J."/>
            <person name="Scott M.A."/>
            <person name="Spackman E."/>
            <person name="Goraichik I."/>
            <person name="Dimitrov K.M."/>
            <person name="Suarez D.L."/>
            <person name="Swayne D.E."/>
        </authorList>
    </citation>
    <scope>NUCLEOTIDE SEQUENCE [LARGE SCALE GENOMIC DNA]</scope>
    <source>
        <strain evidence="1 2">CECT 7450</strain>
    </source>
</reference>